<dbReference type="InterPro" id="IPR050126">
    <property type="entry name" value="Ap4A_hydrolase"/>
</dbReference>
<dbReference type="Pfam" id="PF12850">
    <property type="entry name" value="Metallophos_2"/>
    <property type="match status" value="1"/>
</dbReference>
<reference evidence="4" key="1">
    <citation type="journal article" date="2019" name="Int. J. Syst. Evol. Microbiol.">
        <title>The Global Catalogue of Microorganisms (GCM) 10K type strain sequencing project: providing services to taxonomists for standard genome sequencing and annotation.</title>
        <authorList>
            <consortium name="The Broad Institute Genomics Platform"/>
            <consortium name="The Broad Institute Genome Sequencing Center for Infectious Disease"/>
            <person name="Wu L."/>
            <person name="Ma J."/>
        </authorList>
    </citation>
    <scope>NUCLEOTIDE SEQUENCE [LARGE SCALE GENOMIC DNA]</scope>
    <source>
        <strain evidence="4">KACC 14058</strain>
    </source>
</reference>
<evidence type="ECO:0000313" key="4">
    <source>
        <dbReference type="Proteomes" id="UP001595880"/>
    </source>
</evidence>
<name>A0ABV8W0E1_9BACI</name>
<dbReference type="EMBL" id="JBHSDV010000004">
    <property type="protein sequence ID" value="MFC4388706.1"/>
    <property type="molecule type" value="Genomic_DNA"/>
</dbReference>
<keyword evidence="4" id="KW-1185">Reference proteome</keyword>
<sequence length="236" mass="26949">MKIAWISDIHGNALALDAVLSDMKQRNVDEIVVLGDLCYRGPEPKRALDMIKQLNTHVIKGNADEWVIRGVKEKEVPDSNLRIMQEEQQWTRKQLNEEDITYLQSLPNEVKLERNGIHFHAFHATPTSLFDVVSPDASDEMIEATFFNHSNADIYLYGHIHKAYERTINGKTIINLGSVGLPFDGIKKASYVLIELTETSIVSSHIRVSYDLEKVCQQLQDLNYPNKEFLIDLIKS</sequence>
<gene>
    <name evidence="3" type="ORF">ACFOZ1_12975</name>
</gene>
<dbReference type="Proteomes" id="UP001595880">
    <property type="component" value="Unassembled WGS sequence"/>
</dbReference>
<comment type="caution">
    <text evidence="3">The sequence shown here is derived from an EMBL/GenBank/DDBJ whole genome shotgun (WGS) entry which is preliminary data.</text>
</comment>
<evidence type="ECO:0000313" key="3">
    <source>
        <dbReference type="EMBL" id="MFC4388706.1"/>
    </source>
</evidence>
<evidence type="ECO:0000259" key="2">
    <source>
        <dbReference type="Pfam" id="PF12850"/>
    </source>
</evidence>
<accession>A0ABV8W0E1</accession>
<proteinExistence type="inferred from homology"/>
<dbReference type="InterPro" id="IPR029052">
    <property type="entry name" value="Metallo-depent_PP-like"/>
</dbReference>
<dbReference type="InterPro" id="IPR011152">
    <property type="entry name" value="Pesterase_MJ0912"/>
</dbReference>
<dbReference type="InterPro" id="IPR024654">
    <property type="entry name" value="Calcineurin-like_PHP_lpxH"/>
</dbReference>
<feature type="domain" description="Calcineurin-like phosphoesterase" evidence="2">
    <location>
        <begin position="1"/>
        <end position="198"/>
    </location>
</feature>
<dbReference type="RefSeq" id="WP_390199936.1">
    <property type="nucleotide sequence ID" value="NZ_JBHSDV010000004.1"/>
</dbReference>
<dbReference type="SUPFAM" id="SSF56300">
    <property type="entry name" value="Metallo-dependent phosphatases"/>
    <property type="match status" value="1"/>
</dbReference>
<organism evidence="3 4">
    <name type="scientific">Gracilibacillus marinus</name>
    <dbReference type="NCBI Taxonomy" id="630535"/>
    <lineage>
        <taxon>Bacteria</taxon>
        <taxon>Bacillati</taxon>
        <taxon>Bacillota</taxon>
        <taxon>Bacilli</taxon>
        <taxon>Bacillales</taxon>
        <taxon>Bacillaceae</taxon>
        <taxon>Gracilibacillus</taxon>
    </lineage>
</organism>
<dbReference type="PANTHER" id="PTHR42850">
    <property type="entry name" value="METALLOPHOSPHOESTERASE"/>
    <property type="match status" value="1"/>
</dbReference>
<protein>
    <submittedName>
        <fullName evidence="3">Metallophosphoesterase family protein</fullName>
    </submittedName>
</protein>
<dbReference type="PANTHER" id="PTHR42850:SF2">
    <property type="entry name" value="BLL5683 PROTEIN"/>
    <property type="match status" value="1"/>
</dbReference>
<dbReference type="PIRSF" id="PIRSF000883">
    <property type="entry name" value="Pesterase_MJ0912"/>
    <property type="match status" value="1"/>
</dbReference>
<evidence type="ECO:0000256" key="1">
    <source>
        <dbReference type="ARBA" id="ARBA00008950"/>
    </source>
</evidence>
<comment type="similarity">
    <text evidence="1">Belongs to the metallophosphoesterase superfamily. YfcE family.</text>
</comment>
<dbReference type="Gene3D" id="3.60.21.10">
    <property type="match status" value="1"/>
</dbReference>